<dbReference type="PANTHER" id="PTHR43713:SF3">
    <property type="entry name" value="GLUTAMATE-1-SEMIALDEHYDE 2,1-AMINOMUTASE 1, CHLOROPLASTIC-RELATED"/>
    <property type="match status" value="1"/>
</dbReference>
<dbReference type="CDD" id="cd00610">
    <property type="entry name" value="OAT_like"/>
    <property type="match status" value="1"/>
</dbReference>
<keyword evidence="5" id="KW-0663">Pyridoxal phosphate</keyword>
<dbReference type="PANTHER" id="PTHR43713">
    <property type="entry name" value="GLUTAMATE-1-SEMIALDEHYDE 2,1-AMINOMUTASE"/>
    <property type="match status" value="1"/>
</dbReference>
<dbReference type="SUPFAM" id="SSF53383">
    <property type="entry name" value="PLP-dependent transferases"/>
    <property type="match status" value="1"/>
</dbReference>
<dbReference type="InterPro" id="IPR049704">
    <property type="entry name" value="Aminotrans_3_PPA_site"/>
</dbReference>
<dbReference type="Gene3D" id="3.90.1150.10">
    <property type="entry name" value="Aspartate Aminotransferase, domain 1"/>
    <property type="match status" value="1"/>
</dbReference>
<dbReference type="PROSITE" id="PS00600">
    <property type="entry name" value="AA_TRANSFER_CLASS_3"/>
    <property type="match status" value="1"/>
</dbReference>
<evidence type="ECO:0000313" key="8">
    <source>
        <dbReference type="EMBL" id="CAB4931966.1"/>
    </source>
</evidence>
<comment type="pathway">
    <text evidence="2">Porphyrin-containing compound metabolism; protoporphyrin-IX biosynthesis; 5-aminolevulinate from L-glutamyl-tRNA(Glu): step 2/2.</text>
</comment>
<keyword evidence="6" id="KW-0413">Isomerase</keyword>
<evidence type="ECO:0000256" key="6">
    <source>
        <dbReference type="ARBA" id="ARBA00023235"/>
    </source>
</evidence>
<dbReference type="InterPro" id="IPR005814">
    <property type="entry name" value="Aminotrans_3"/>
</dbReference>
<evidence type="ECO:0000256" key="7">
    <source>
        <dbReference type="ARBA" id="ARBA00023244"/>
    </source>
</evidence>
<dbReference type="GO" id="GO:0042286">
    <property type="term" value="F:glutamate-1-semialdehyde 2,1-aminomutase activity"/>
    <property type="evidence" value="ECO:0007669"/>
    <property type="project" value="UniProtKB-EC"/>
</dbReference>
<protein>
    <recommendedName>
        <fullName evidence="4">glutamate-1-semialdehyde 2,1-aminomutase</fullName>
        <ecNumber evidence="4">5.4.3.8</ecNumber>
    </recommendedName>
</protein>
<dbReference type="Gene3D" id="3.40.640.10">
    <property type="entry name" value="Type I PLP-dependent aspartate aminotransferase-like (Major domain)"/>
    <property type="match status" value="1"/>
</dbReference>
<keyword evidence="7" id="KW-0627">Porphyrin biosynthesis</keyword>
<sequence length="439" mass="45565">MSLPNYPSETPQSSAWQARAEQVIPGGVSSPVRAFKGVGGTPRYFTRGSGAWVHDVDDRSYVDLVGSWGPMILGHAHPAVVAAVTKQVALSSSFGAPAPQETLLAEEIRSRVPVAERVRFVSSGTEAVMTAVRLARAATGRDLIVKFAGCYHGHSDALLVQAGSGVATLGLPNSPGVTAGSAQDTIVLPYNDLQAVEQLFAERGHLIAAILTEGAAANMGVVPPAAGFNQSLTRIAHSHGALIVLDEVMTGFRVSSGGWWGLTRESGADAPDILTFGKVIGGGYPLAAIGGRASIMNLLAPLGPVYQAGTLSGNPVAATAGLVTLQNCDETLYTHLDATAQAIGSGVSAELTRAGIPHSLQYAGNLFSIFFSANAVTNYAEASTQDTDTFARFFHGMLRHGVSLPPSAYEAWFVSGAHGEAEIEHVLAAAKAAVSELNR</sequence>
<dbReference type="InterPro" id="IPR015421">
    <property type="entry name" value="PyrdxlP-dep_Trfase_major"/>
</dbReference>
<dbReference type="GO" id="GO:0008483">
    <property type="term" value="F:transaminase activity"/>
    <property type="evidence" value="ECO:0007669"/>
    <property type="project" value="InterPro"/>
</dbReference>
<evidence type="ECO:0000256" key="1">
    <source>
        <dbReference type="ARBA" id="ARBA00001933"/>
    </source>
</evidence>
<evidence type="ECO:0000256" key="2">
    <source>
        <dbReference type="ARBA" id="ARBA00004819"/>
    </source>
</evidence>
<dbReference type="EMBL" id="CAFBMR010000148">
    <property type="protein sequence ID" value="CAB4931966.1"/>
    <property type="molecule type" value="Genomic_DNA"/>
</dbReference>
<dbReference type="GO" id="GO:0006782">
    <property type="term" value="P:protoporphyrinogen IX biosynthetic process"/>
    <property type="evidence" value="ECO:0007669"/>
    <property type="project" value="UniProtKB-UniPathway"/>
</dbReference>
<name>A0A6J7IMR6_9ZZZZ</name>
<dbReference type="HAMAP" id="MF_00375">
    <property type="entry name" value="HemL_aminotrans_3"/>
    <property type="match status" value="1"/>
</dbReference>
<dbReference type="InterPro" id="IPR015422">
    <property type="entry name" value="PyrdxlP-dep_Trfase_small"/>
</dbReference>
<dbReference type="NCBIfam" id="NF000818">
    <property type="entry name" value="PRK00062.1"/>
    <property type="match status" value="1"/>
</dbReference>
<dbReference type="InterPro" id="IPR004639">
    <property type="entry name" value="4pyrrol_synth_GluAld_NH2Trfase"/>
</dbReference>
<evidence type="ECO:0000256" key="3">
    <source>
        <dbReference type="ARBA" id="ARBA00008981"/>
    </source>
</evidence>
<evidence type="ECO:0000256" key="4">
    <source>
        <dbReference type="ARBA" id="ARBA00012143"/>
    </source>
</evidence>
<reference evidence="8" key="1">
    <citation type="submission" date="2020-05" db="EMBL/GenBank/DDBJ databases">
        <authorList>
            <person name="Chiriac C."/>
            <person name="Salcher M."/>
            <person name="Ghai R."/>
            <person name="Kavagutti S V."/>
        </authorList>
    </citation>
    <scope>NUCLEOTIDE SEQUENCE</scope>
</reference>
<evidence type="ECO:0000256" key="5">
    <source>
        <dbReference type="ARBA" id="ARBA00022898"/>
    </source>
</evidence>
<dbReference type="FunFam" id="3.40.640.10:FF:000021">
    <property type="entry name" value="Glutamate-1-semialdehyde 2,1-aminomutase"/>
    <property type="match status" value="1"/>
</dbReference>
<dbReference type="UniPathway" id="UPA00251">
    <property type="reaction ID" value="UER00317"/>
</dbReference>
<comment type="similarity">
    <text evidence="3">Belongs to the class-III pyridoxal-phosphate-dependent aminotransferase family. HemL subfamily.</text>
</comment>
<dbReference type="NCBIfam" id="TIGR00713">
    <property type="entry name" value="hemL"/>
    <property type="match status" value="1"/>
</dbReference>
<dbReference type="InterPro" id="IPR015424">
    <property type="entry name" value="PyrdxlP-dep_Trfase"/>
</dbReference>
<comment type="cofactor">
    <cofactor evidence="1">
        <name>pyridoxal 5'-phosphate</name>
        <dbReference type="ChEBI" id="CHEBI:597326"/>
    </cofactor>
</comment>
<dbReference type="AlphaFoldDB" id="A0A6J7IMR6"/>
<dbReference type="GO" id="GO:0030170">
    <property type="term" value="F:pyridoxal phosphate binding"/>
    <property type="evidence" value="ECO:0007669"/>
    <property type="project" value="InterPro"/>
</dbReference>
<accession>A0A6J7IMR6</accession>
<organism evidence="8">
    <name type="scientific">freshwater metagenome</name>
    <dbReference type="NCBI Taxonomy" id="449393"/>
    <lineage>
        <taxon>unclassified sequences</taxon>
        <taxon>metagenomes</taxon>
        <taxon>ecological metagenomes</taxon>
    </lineage>
</organism>
<dbReference type="EC" id="5.4.3.8" evidence="4"/>
<dbReference type="Pfam" id="PF00202">
    <property type="entry name" value="Aminotran_3"/>
    <property type="match status" value="1"/>
</dbReference>
<gene>
    <name evidence="8" type="ORF">UFOPK3610_01979</name>
</gene>
<proteinExistence type="inferred from homology"/>